<dbReference type="InterPro" id="IPR002048">
    <property type="entry name" value="EF_hand_dom"/>
</dbReference>
<evidence type="ECO:0000256" key="17">
    <source>
        <dbReference type="ARBA" id="ARBA00022870"/>
    </source>
</evidence>
<evidence type="ECO:0000256" key="13">
    <source>
        <dbReference type="ARBA" id="ARBA00022777"/>
    </source>
</evidence>
<keyword evidence="15" id="KW-0067">ATP-binding</keyword>
<keyword evidence="21" id="KW-0449">Lipoprotein</keyword>
<dbReference type="Pfam" id="PF00069">
    <property type="entry name" value="Pkinase"/>
    <property type="match status" value="1"/>
</dbReference>
<keyword evidence="12" id="KW-0547">Nucleotide-binding</keyword>
<dbReference type="SMART" id="SM00220">
    <property type="entry name" value="S_TKc"/>
    <property type="match status" value="1"/>
</dbReference>
<keyword evidence="11" id="KW-0677">Repeat</keyword>
<dbReference type="InterPro" id="IPR050205">
    <property type="entry name" value="CDPK_Ser/Thr_kinases"/>
</dbReference>
<accession>A0A7S3N892</accession>
<dbReference type="InterPro" id="IPR011009">
    <property type="entry name" value="Kinase-like_dom_sf"/>
</dbReference>
<proteinExistence type="inferred from homology"/>
<dbReference type="InterPro" id="IPR000719">
    <property type="entry name" value="Prot_kinase_dom"/>
</dbReference>
<evidence type="ECO:0000313" key="29">
    <source>
        <dbReference type="EMBL" id="CAE0351691.1"/>
    </source>
</evidence>
<keyword evidence="7" id="KW-1032">Host cell membrane</keyword>
<keyword evidence="20" id="KW-0966">Cell projection</keyword>
<dbReference type="GO" id="GO:0005509">
    <property type="term" value="F:calcium ion binding"/>
    <property type="evidence" value="ECO:0007669"/>
    <property type="project" value="InterPro"/>
</dbReference>
<dbReference type="Gene3D" id="1.10.510.10">
    <property type="entry name" value="Transferase(Phosphotransferase) domain 1"/>
    <property type="match status" value="1"/>
</dbReference>
<evidence type="ECO:0000256" key="8">
    <source>
        <dbReference type="ARBA" id="ARBA00022527"/>
    </source>
</evidence>
<keyword evidence="14" id="KW-0106">Calcium</keyword>
<evidence type="ECO:0000256" key="2">
    <source>
        <dbReference type="ARBA" id="ARBA00004230"/>
    </source>
</evidence>
<organism evidence="29">
    <name type="scientific">Euplotes harpa</name>
    <dbReference type="NCBI Taxonomy" id="151035"/>
    <lineage>
        <taxon>Eukaryota</taxon>
        <taxon>Sar</taxon>
        <taxon>Alveolata</taxon>
        <taxon>Ciliophora</taxon>
        <taxon>Intramacronucleata</taxon>
        <taxon>Spirotrichea</taxon>
        <taxon>Hypotrichia</taxon>
        <taxon>Euplotida</taxon>
        <taxon>Euplotidae</taxon>
        <taxon>Euplotes</taxon>
    </lineage>
</organism>
<dbReference type="PRINTS" id="PR00450">
    <property type="entry name" value="RECOVERIN"/>
</dbReference>
<name>A0A7S3N892_9SPIT</name>
<evidence type="ECO:0000259" key="27">
    <source>
        <dbReference type="PROSITE" id="PS50011"/>
    </source>
</evidence>
<reference evidence="29" key="1">
    <citation type="submission" date="2021-01" db="EMBL/GenBank/DDBJ databases">
        <authorList>
            <person name="Corre E."/>
            <person name="Pelletier E."/>
            <person name="Niang G."/>
            <person name="Scheremetjew M."/>
            <person name="Finn R."/>
            <person name="Kale V."/>
            <person name="Holt S."/>
            <person name="Cochrane G."/>
            <person name="Meng A."/>
            <person name="Brown T."/>
            <person name="Cohen L."/>
        </authorList>
    </citation>
    <scope>NUCLEOTIDE SEQUENCE</scope>
    <source>
        <strain evidence="29">FSP1.4</strain>
    </source>
</reference>
<evidence type="ECO:0000256" key="23">
    <source>
        <dbReference type="ARBA" id="ARBA00047899"/>
    </source>
</evidence>
<evidence type="ECO:0000256" key="10">
    <source>
        <dbReference type="ARBA" id="ARBA00022707"/>
    </source>
</evidence>
<dbReference type="FunFam" id="1.10.510.10:FF:000398">
    <property type="entry name" value="Calcium-dependent protein kinase 1"/>
    <property type="match status" value="1"/>
</dbReference>
<gene>
    <name evidence="29" type="ORF">EHAR0213_LOCUS10605</name>
</gene>
<dbReference type="Pfam" id="PF13499">
    <property type="entry name" value="EF-hand_7"/>
    <property type="match status" value="2"/>
</dbReference>
<evidence type="ECO:0000256" key="21">
    <source>
        <dbReference type="ARBA" id="ARBA00023288"/>
    </source>
</evidence>
<evidence type="ECO:0000256" key="25">
    <source>
        <dbReference type="ARBA" id="ARBA00060437"/>
    </source>
</evidence>
<evidence type="ECO:0000256" key="14">
    <source>
        <dbReference type="ARBA" id="ARBA00022837"/>
    </source>
</evidence>
<comment type="cofactor">
    <cofactor evidence="1">
        <name>Mg(2+)</name>
        <dbReference type="ChEBI" id="CHEBI:18420"/>
    </cofactor>
</comment>
<keyword evidence="6" id="KW-1003">Cell membrane</keyword>
<sequence length="383" mass="43947">MYEFLEDDKRIYIVTEICKGGELFDEILNRSKFDEKDAAIVMRQLLSAINYCHKKSIVHRDLKPENMLLEQDKDLEKLKIVDFGTSLTFDPDRALDEKLGTAYYIAPEVIKKSYNEKCDLWSCGVIMYILLSGEPPFNDPKADNEAIMKKVEKGKYDLTKGVWKTVSKEAKDLIKKLLTYAPEDRISAEEALKHPWIKDCKVEVDSDATNNALGNLKTFRSDQKLKVAAASYIGSQLISKSEKERLGKIFKQLDANGDGKLSKEEIHDGYEEHFGKLLNEDELDRLFDEVDTDKSGFIDYSEFVVATMNEKNLFSEKKLKAAFKMFDKDDSGYISKDEVKESLLKVQKFSEEEINEIVSQVDENGDGEISFEEFKIIMTKMND</sequence>
<dbReference type="SUPFAM" id="SSF47473">
    <property type="entry name" value="EF-hand"/>
    <property type="match status" value="1"/>
</dbReference>
<dbReference type="PROSITE" id="PS00108">
    <property type="entry name" value="PROTEIN_KINASE_ST"/>
    <property type="match status" value="1"/>
</dbReference>
<feature type="domain" description="EF-hand" evidence="28">
    <location>
        <begin position="241"/>
        <end position="276"/>
    </location>
</feature>
<keyword evidence="18" id="KW-0969">Cilium</keyword>
<keyword evidence="17" id="KW-1043">Host membrane</keyword>
<evidence type="ECO:0000256" key="16">
    <source>
        <dbReference type="ARBA" id="ARBA00022846"/>
    </source>
</evidence>
<dbReference type="SMART" id="SM00054">
    <property type="entry name" value="EFh"/>
    <property type="match status" value="4"/>
</dbReference>
<evidence type="ECO:0000256" key="20">
    <source>
        <dbReference type="ARBA" id="ARBA00023273"/>
    </source>
</evidence>
<evidence type="ECO:0000256" key="12">
    <source>
        <dbReference type="ARBA" id="ARBA00022741"/>
    </source>
</evidence>
<keyword evidence="16" id="KW-0282">Flagellum</keyword>
<dbReference type="EMBL" id="HBII01025513">
    <property type="protein sequence ID" value="CAE0351691.1"/>
    <property type="molecule type" value="Transcribed_RNA"/>
</dbReference>
<dbReference type="PROSITE" id="PS50222">
    <property type="entry name" value="EF_HAND_2"/>
    <property type="match status" value="4"/>
</dbReference>
<dbReference type="InterPro" id="IPR018247">
    <property type="entry name" value="EF_Hand_1_Ca_BS"/>
</dbReference>
<dbReference type="CDD" id="cd05117">
    <property type="entry name" value="STKc_CAMK"/>
    <property type="match status" value="1"/>
</dbReference>
<evidence type="ECO:0000256" key="11">
    <source>
        <dbReference type="ARBA" id="ARBA00022737"/>
    </source>
</evidence>
<dbReference type="GO" id="GO:0005886">
    <property type="term" value="C:plasma membrane"/>
    <property type="evidence" value="ECO:0007669"/>
    <property type="project" value="UniProtKB-SubCell"/>
</dbReference>
<feature type="domain" description="EF-hand" evidence="28">
    <location>
        <begin position="314"/>
        <end position="349"/>
    </location>
</feature>
<feature type="domain" description="EF-hand" evidence="28">
    <location>
        <begin position="350"/>
        <end position="383"/>
    </location>
</feature>
<dbReference type="PROSITE" id="PS50011">
    <property type="entry name" value="PROTEIN_KINASE_DOM"/>
    <property type="match status" value="1"/>
</dbReference>
<evidence type="ECO:0000259" key="28">
    <source>
        <dbReference type="PROSITE" id="PS50222"/>
    </source>
</evidence>
<keyword evidence="9" id="KW-0808">Transferase</keyword>
<evidence type="ECO:0000256" key="26">
    <source>
        <dbReference type="ARBA" id="ARBA00068067"/>
    </source>
</evidence>
<evidence type="ECO:0000256" key="4">
    <source>
        <dbReference type="ARBA" id="ARBA00004425"/>
    </source>
</evidence>
<dbReference type="InterPro" id="IPR008271">
    <property type="entry name" value="Ser/Thr_kinase_AS"/>
</dbReference>
<comment type="catalytic activity">
    <reaction evidence="24">
        <text>L-seryl-[protein] + ATP = O-phospho-L-seryl-[protein] + ADP + H(+)</text>
        <dbReference type="Rhea" id="RHEA:17989"/>
        <dbReference type="Rhea" id="RHEA-COMP:9863"/>
        <dbReference type="Rhea" id="RHEA-COMP:11604"/>
        <dbReference type="ChEBI" id="CHEBI:15378"/>
        <dbReference type="ChEBI" id="CHEBI:29999"/>
        <dbReference type="ChEBI" id="CHEBI:30616"/>
        <dbReference type="ChEBI" id="CHEBI:83421"/>
        <dbReference type="ChEBI" id="CHEBI:456216"/>
        <dbReference type="EC" id="2.7.11.1"/>
    </reaction>
</comment>
<dbReference type="GO" id="GO:0020002">
    <property type="term" value="C:host cell plasma membrane"/>
    <property type="evidence" value="ECO:0007669"/>
    <property type="project" value="UniProtKB-SubCell"/>
</dbReference>
<dbReference type="PANTHER" id="PTHR24349">
    <property type="entry name" value="SERINE/THREONINE-PROTEIN KINASE"/>
    <property type="match status" value="1"/>
</dbReference>
<dbReference type="CDD" id="cd00051">
    <property type="entry name" value="EFh"/>
    <property type="match status" value="1"/>
</dbReference>
<keyword evidence="13" id="KW-0418">Kinase</keyword>
<dbReference type="FunFam" id="1.10.238.10:FF:000001">
    <property type="entry name" value="Calmodulin 1"/>
    <property type="match status" value="1"/>
</dbReference>
<feature type="domain" description="EF-hand" evidence="28">
    <location>
        <begin position="278"/>
        <end position="313"/>
    </location>
</feature>
<protein>
    <recommendedName>
        <fullName evidence="26">Calcium-dependent protein kinase 1</fullName>
        <ecNumber evidence="5">2.7.11.1</ecNumber>
    </recommendedName>
</protein>
<evidence type="ECO:0000256" key="9">
    <source>
        <dbReference type="ARBA" id="ARBA00022679"/>
    </source>
</evidence>
<evidence type="ECO:0000256" key="7">
    <source>
        <dbReference type="ARBA" id="ARBA00022511"/>
    </source>
</evidence>
<comment type="catalytic activity">
    <reaction evidence="23">
        <text>L-threonyl-[protein] + ATP = O-phospho-L-threonyl-[protein] + ADP + H(+)</text>
        <dbReference type="Rhea" id="RHEA:46608"/>
        <dbReference type="Rhea" id="RHEA-COMP:11060"/>
        <dbReference type="Rhea" id="RHEA-COMP:11605"/>
        <dbReference type="ChEBI" id="CHEBI:15378"/>
        <dbReference type="ChEBI" id="CHEBI:30013"/>
        <dbReference type="ChEBI" id="CHEBI:30616"/>
        <dbReference type="ChEBI" id="CHEBI:61977"/>
        <dbReference type="ChEBI" id="CHEBI:456216"/>
        <dbReference type="EC" id="2.7.11.1"/>
    </reaction>
</comment>
<dbReference type="GO" id="GO:0031514">
    <property type="term" value="C:motile cilium"/>
    <property type="evidence" value="ECO:0007669"/>
    <property type="project" value="UniProtKB-SubCell"/>
</dbReference>
<keyword evidence="8" id="KW-0723">Serine/threonine-protein kinase</keyword>
<evidence type="ECO:0000256" key="15">
    <source>
        <dbReference type="ARBA" id="ARBA00022840"/>
    </source>
</evidence>
<evidence type="ECO:0000256" key="22">
    <source>
        <dbReference type="ARBA" id="ARBA00024334"/>
    </source>
</evidence>
<keyword evidence="17" id="KW-0472">Membrane</keyword>
<evidence type="ECO:0000256" key="1">
    <source>
        <dbReference type="ARBA" id="ARBA00001946"/>
    </source>
</evidence>
<evidence type="ECO:0000256" key="18">
    <source>
        <dbReference type="ARBA" id="ARBA00023069"/>
    </source>
</evidence>
<evidence type="ECO:0000256" key="5">
    <source>
        <dbReference type="ARBA" id="ARBA00012513"/>
    </source>
</evidence>
<evidence type="ECO:0000256" key="6">
    <source>
        <dbReference type="ARBA" id="ARBA00022475"/>
    </source>
</evidence>
<feature type="domain" description="Protein kinase" evidence="27">
    <location>
        <begin position="1"/>
        <end position="197"/>
    </location>
</feature>
<comment type="subcellular location">
    <subcellularLocation>
        <location evidence="3">Cell membrane</location>
        <topology evidence="3">Lipid-anchor</topology>
        <orientation evidence="3">Cytoplasmic side</orientation>
    </subcellularLocation>
    <subcellularLocation>
        <location evidence="2">Cell projection</location>
        <location evidence="2">Cilium</location>
        <location evidence="2">Flagellum</location>
    </subcellularLocation>
    <subcellularLocation>
        <location evidence="4">Host cell membrane</location>
        <topology evidence="4">Lipid-anchor</topology>
    </subcellularLocation>
    <subcellularLocation>
        <location evidence="25">Parasitophorous vacuole membrane</location>
        <topology evidence="25">Lipid-anchor</topology>
    </subcellularLocation>
</comment>
<dbReference type="EC" id="2.7.11.1" evidence="5"/>
<keyword evidence="19" id="KW-0564">Palmitate</keyword>
<dbReference type="PROSITE" id="PS00018">
    <property type="entry name" value="EF_HAND_1"/>
    <property type="match status" value="4"/>
</dbReference>
<keyword evidence="10" id="KW-0519">Myristate</keyword>
<evidence type="ECO:0000256" key="19">
    <source>
        <dbReference type="ARBA" id="ARBA00023139"/>
    </source>
</evidence>
<dbReference type="Gene3D" id="1.10.238.10">
    <property type="entry name" value="EF-hand"/>
    <property type="match status" value="2"/>
</dbReference>
<evidence type="ECO:0000256" key="24">
    <source>
        <dbReference type="ARBA" id="ARBA00048679"/>
    </source>
</evidence>
<comment type="similarity">
    <text evidence="22">Belongs to the protein kinase superfamily. Ser/Thr protein kinase family. CDPK subfamily.</text>
</comment>
<dbReference type="GO" id="GO:0020005">
    <property type="term" value="C:symbiont-containing vacuole membrane"/>
    <property type="evidence" value="ECO:0007669"/>
    <property type="project" value="UniProtKB-SubCell"/>
</dbReference>
<dbReference type="GO" id="GO:0004674">
    <property type="term" value="F:protein serine/threonine kinase activity"/>
    <property type="evidence" value="ECO:0007669"/>
    <property type="project" value="UniProtKB-KW"/>
</dbReference>
<dbReference type="SUPFAM" id="SSF56112">
    <property type="entry name" value="Protein kinase-like (PK-like)"/>
    <property type="match status" value="1"/>
</dbReference>
<evidence type="ECO:0000256" key="3">
    <source>
        <dbReference type="ARBA" id="ARBA00004342"/>
    </source>
</evidence>
<dbReference type="AlphaFoldDB" id="A0A7S3N892"/>
<dbReference type="GO" id="GO:0005524">
    <property type="term" value="F:ATP binding"/>
    <property type="evidence" value="ECO:0007669"/>
    <property type="project" value="UniProtKB-KW"/>
</dbReference>
<dbReference type="InterPro" id="IPR011992">
    <property type="entry name" value="EF-hand-dom_pair"/>
</dbReference>